<dbReference type="Gene3D" id="3.40.190.10">
    <property type="entry name" value="Periplasmic binding protein-like II"/>
    <property type="match status" value="2"/>
</dbReference>
<evidence type="ECO:0000256" key="2">
    <source>
        <dbReference type="ARBA" id="ARBA00023015"/>
    </source>
</evidence>
<dbReference type="PANTHER" id="PTHR30346:SF17">
    <property type="entry name" value="LYSR FAMILY TRANSCRIPTIONAL REGULATOR"/>
    <property type="match status" value="1"/>
</dbReference>
<keyword evidence="3" id="KW-0238">DNA-binding</keyword>
<dbReference type="CDD" id="cd05466">
    <property type="entry name" value="PBP2_LTTR_substrate"/>
    <property type="match status" value="1"/>
</dbReference>
<evidence type="ECO:0000313" key="8">
    <source>
        <dbReference type="Proteomes" id="UP000503540"/>
    </source>
</evidence>
<organism evidence="7 8">
    <name type="scientific">Nocardia arthritidis</name>
    <dbReference type="NCBI Taxonomy" id="228602"/>
    <lineage>
        <taxon>Bacteria</taxon>
        <taxon>Bacillati</taxon>
        <taxon>Actinomycetota</taxon>
        <taxon>Actinomycetes</taxon>
        <taxon>Mycobacteriales</taxon>
        <taxon>Nocardiaceae</taxon>
        <taxon>Nocardia</taxon>
    </lineage>
</organism>
<keyword evidence="2" id="KW-0805">Transcription regulation</keyword>
<dbReference type="GO" id="GO:0003700">
    <property type="term" value="F:DNA-binding transcription factor activity"/>
    <property type="evidence" value="ECO:0007669"/>
    <property type="project" value="InterPro"/>
</dbReference>
<dbReference type="Pfam" id="PF00126">
    <property type="entry name" value="HTH_1"/>
    <property type="match status" value="1"/>
</dbReference>
<dbReference type="EMBL" id="CP046172">
    <property type="protein sequence ID" value="QIS11828.1"/>
    <property type="molecule type" value="Genomic_DNA"/>
</dbReference>
<keyword evidence="5" id="KW-0804">Transcription</keyword>
<dbReference type="Gene3D" id="1.10.10.10">
    <property type="entry name" value="Winged helix-like DNA-binding domain superfamily/Winged helix DNA-binding domain"/>
    <property type="match status" value="1"/>
</dbReference>
<dbReference type="Pfam" id="PF03466">
    <property type="entry name" value="LysR_substrate"/>
    <property type="match status" value="1"/>
</dbReference>
<proteinExistence type="inferred from homology"/>
<dbReference type="SUPFAM" id="SSF46785">
    <property type="entry name" value="Winged helix' DNA-binding domain"/>
    <property type="match status" value="1"/>
</dbReference>
<name>A0A6G9YF62_9NOCA</name>
<dbReference type="InterPro" id="IPR036390">
    <property type="entry name" value="WH_DNA-bd_sf"/>
</dbReference>
<accession>A0A6G9YF62</accession>
<dbReference type="InterPro" id="IPR036388">
    <property type="entry name" value="WH-like_DNA-bd_sf"/>
</dbReference>
<dbReference type="Proteomes" id="UP000503540">
    <property type="component" value="Chromosome"/>
</dbReference>
<evidence type="ECO:0000256" key="1">
    <source>
        <dbReference type="ARBA" id="ARBA00009437"/>
    </source>
</evidence>
<evidence type="ECO:0000256" key="4">
    <source>
        <dbReference type="ARBA" id="ARBA00023159"/>
    </source>
</evidence>
<feature type="domain" description="HTH lysR-type" evidence="6">
    <location>
        <begin position="30"/>
        <end position="87"/>
    </location>
</feature>
<protein>
    <submittedName>
        <fullName evidence="7">LysR family transcriptional regulator</fullName>
    </submittedName>
</protein>
<gene>
    <name evidence="7" type="ORF">F5544_19800</name>
</gene>
<dbReference type="PROSITE" id="PS50931">
    <property type="entry name" value="HTH_LYSR"/>
    <property type="match status" value="1"/>
</dbReference>
<dbReference type="InterPro" id="IPR005119">
    <property type="entry name" value="LysR_subst-bd"/>
</dbReference>
<dbReference type="KEGG" id="nah:F5544_19800"/>
<dbReference type="FunFam" id="1.10.10.10:FF:000001">
    <property type="entry name" value="LysR family transcriptional regulator"/>
    <property type="match status" value="1"/>
</dbReference>
<dbReference type="InterPro" id="IPR000847">
    <property type="entry name" value="LysR_HTH_N"/>
</dbReference>
<dbReference type="GO" id="GO:0032993">
    <property type="term" value="C:protein-DNA complex"/>
    <property type="evidence" value="ECO:0007669"/>
    <property type="project" value="TreeGrafter"/>
</dbReference>
<dbReference type="PANTHER" id="PTHR30346">
    <property type="entry name" value="TRANSCRIPTIONAL DUAL REGULATOR HCAR-RELATED"/>
    <property type="match status" value="1"/>
</dbReference>
<keyword evidence="8" id="KW-1185">Reference proteome</keyword>
<dbReference type="AlphaFoldDB" id="A0A6G9YF62"/>
<evidence type="ECO:0000256" key="3">
    <source>
        <dbReference type="ARBA" id="ARBA00023125"/>
    </source>
</evidence>
<reference evidence="7 8" key="1">
    <citation type="journal article" date="2019" name="ACS Chem. Biol.">
        <title>Identification and Mobilization of a Cryptic Antibiotic Biosynthesis Gene Locus from a Human-Pathogenic Nocardia Isolate.</title>
        <authorList>
            <person name="Herisse M."/>
            <person name="Ishida K."/>
            <person name="Porter J.L."/>
            <person name="Howden B."/>
            <person name="Hertweck C."/>
            <person name="Stinear T.P."/>
            <person name="Pidot S.J."/>
        </authorList>
    </citation>
    <scope>NUCLEOTIDE SEQUENCE [LARGE SCALE GENOMIC DNA]</scope>
    <source>
        <strain evidence="7 8">AUSMDU00012717</strain>
    </source>
</reference>
<dbReference type="PRINTS" id="PR00039">
    <property type="entry name" value="HTHLYSR"/>
</dbReference>
<evidence type="ECO:0000259" key="6">
    <source>
        <dbReference type="PROSITE" id="PS50931"/>
    </source>
</evidence>
<keyword evidence="4" id="KW-0010">Activator</keyword>
<comment type="similarity">
    <text evidence="1">Belongs to the LysR transcriptional regulatory family.</text>
</comment>
<sequence>MRGRRTCEMPYEHHLCLTGIVERRLLAVEVELRHLRAFTAVARHRSFTAAAAELLITQPALSRTVRQLEAILRIRLLDRSSRQVHLTETGAEFLTQAERVLAAVDQALDVARKRIVLRLGFAWLLPDPWAQDAVAGFEEATGGTVAMVRVDDPVAALRNSVIDIALVRGDIRPSGMRRVPLYEERRIAICSERSDLATHTRLDWSEVRNWPLVINTLSGTTTPALWPPELRPQRLVETANYDEWLESVAANRGIGITPTVAQRRNIHSAVRYVPLTGAPTVSVQLCYPNQHGGKLIRDFVEAARRAVPENGD</sequence>
<dbReference type="SUPFAM" id="SSF53850">
    <property type="entry name" value="Periplasmic binding protein-like II"/>
    <property type="match status" value="1"/>
</dbReference>
<dbReference type="GO" id="GO:0003677">
    <property type="term" value="F:DNA binding"/>
    <property type="evidence" value="ECO:0007669"/>
    <property type="project" value="UniProtKB-KW"/>
</dbReference>
<evidence type="ECO:0000256" key="5">
    <source>
        <dbReference type="ARBA" id="ARBA00023163"/>
    </source>
</evidence>
<evidence type="ECO:0000313" key="7">
    <source>
        <dbReference type="EMBL" id="QIS11828.1"/>
    </source>
</evidence>